<dbReference type="Gene3D" id="2.60.40.10">
    <property type="entry name" value="Immunoglobulins"/>
    <property type="match status" value="1"/>
</dbReference>
<keyword evidence="4" id="KW-0378">Hydrolase</keyword>
<organism evidence="4 5">
    <name type="scientific">Salinimicrobium flavum</name>
    <dbReference type="NCBI Taxonomy" id="1737065"/>
    <lineage>
        <taxon>Bacteria</taxon>
        <taxon>Pseudomonadati</taxon>
        <taxon>Bacteroidota</taxon>
        <taxon>Flavobacteriia</taxon>
        <taxon>Flavobacteriales</taxon>
        <taxon>Flavobacteriaceae</taxon>
        <taxon>Salinimicrobium</taxon>
    </lineage>
</organism>
<dbReference type="EMBL" id="JBHULT010000013">
    <property type="protein sequence ID" value="MFD2519236.1"/>
    <property type="molecule type" value="Genomic_DNA"/>
</dbReference>
<dbReference type="Pfam" id="PF13199">
    <property type="entry name" value="Glyco_hydro_66"/>
    <property type="match status" value="1"/>
</dbReference>
<keyword evidence="5" id="KW-1185">Reference proteome</keyword>
<evidence type="ECO:0000256" key="2">
    <source>
        <dbReference type="ARBA" id="ARBA00022729"/>
    </source>
</evidence>
<evidence type="ECO:0000313" key="4">
    <source>
        <dbReference type="EMBL" id="MFD2519236.1"/>
    </source>
</evidence>
<protein>
    <submittedName>
        <fullName evidence="4">Glycoside hydrolase family 66 protein</fullName>
    </submittedName>
</protein>
<dbReference type="PROSITE" id="PS51257">
    <property type="entry name" value="PROKAR_LIPOPROTEIN"/>
    <property type="match status" value="1"/>
</dbReference>
<dbReference type="Proteomes" id="UP001597468">
    <property type="component" value="Unassembled WGS sequence"/>
</dbReference>
<dbReference type="GO" id="GO:0016787">
    <property type="term" value="F:hydrolase activity"/>
    <property type="evidence" value="ECO:0007669"/>
    <property type="project" value="UniProtKB-KW"/>
</dbReference>
<proteinExistence type="inferred from homology"/>
<dbReference type="InterPro" id="IPR013783">
    <property type="entry name" value="Ig-like_fold"/>
</dbReference>
<gene>
    <name evidence="4" type="ORF">ACFSTG_15105</name>
</gene>
<keyword evidence="2 3" id="KW-0732">Signal</keyword>
<comment type="similarity">
    <text evidence="1">Belongs to the glycosyl hydrolase 66 family.</text>
</comment>
<name>A0ABW5IZV4_9FLAO</name>
<evidence type="ECO:0000313" key="5">
    <source>
        <dbReference type="Proteomes" id="UP001597468"/>
    </source>
</evidence>
<accession>A0ABW5IZV4</accession>
<comment type="caution">
    <text evidence="4">The sequence shown here is derived from an EMBL/GenBank/DDBJ whole genome shotgun (WGS) entry which is preliminary data.</text>
</comment>
<evidence type="ECO:0000256" key="3">
    <source>
        <dbReference type="SAM" id="SignalP"/>
    </source>
</evidence>
<feature type="signal peptide" evidence="3">
    <location>
        <begin position="1"/>
        <end position="19"/>
    </location>
</feature>
<dbReference type="InterPro" id="IPR013780">
    <property type="entry name" value="Glyco_hydro_b"/>
</dbReference>
<dbReference type="Gene3D" id="3.20.20.80">
    <property type="entry name" value="Glycosidases"/>
    <property type="match status" value="1"/>
</dbReference>
<feature type="chain" id="PRO_5047344890" evidence="3">
    <location>
        <begin position="20"/>
        <end position="581"/>
    </location>
</feature>
<dbReference type="RefSeq" id="WP_380755135.1">
    <property type="nucleotide sequence ID" value="NZ_JBHULT010000013.1"/>
</dbReference>
<dbReference type="InterPro" id="IPR025092">
    <property type="entry name" value="Glyco_hydro_66"/>
</dbReference>
<sequence length="581" mass="67007">MKRNSIYLLMMLLVLSACSNDDDTLLDPIEEGMDMSYNEVLGFKKDKAKYNPGEEVNFSVNGTHQNTTVRYKYLGQVIAEEPLTGTSWTWEPPSEDFRGYMVELVKETGGEETVIGTVAVDVSSDWTKFPRYGFLSKFGETTAAQRASVLNNLKDYHINGLQYYDWHFEHHRPLPLDENGAPAESWNDLFNREIYFATVEGYIEQAQERNMASMFYNLLFGAWKKDEVQPVPVEWLMYNDRNHKDINRHILSGFGDIQLTDPANNEWQEHIFGETATVYENLEFDGWHLDQLGNRGTVYNYEGYKIDLGEAYKDFLISLENRFPNKKLVLNAVDQYEQKEILEAPVDFAYSEIWSRYQYQDLAQVILENYNYSNGELNTVLAAYMNYNSQDGNFNTPSVLMTDAVIFAFGGAHLELGEHMLSSEYFPNDKLDMSVELRNTVREYYDFHTAYQNLLRDGGSFNFPALQSQDPDVKLNNWPPVVGQAAVVGKQLEDRQVLHILNYDGAATLQWRDDSKVQREPLVKDNFRITVEAERNISKVWFASPDINGGASQQVEFTQSGNQLTLEVPYLKFWSMLVLEY</sequence>
<evidence type="ECO:0000256" key="1">
    <source>
        <dbReference type="ARBA" id="ARBA00010837"/>
    </source>
</evidence>
<dbReference type="Gene3D" id="2.60.40.1180">
    <property type="entry name" value="Golgi alpha-mannosidase II"/>
    <property type="match status" value="1"/>
</dbReference>
<dbReference type="CDD" id="cd14745">
    <property type="entry name" value="GH66"/>
    <property type="match status" value="1"/>
</dbReference>
<reference evidence="5" key="1">
    <citation type="journal article" date="2019" name="Int. J. Syst. Evol. Microbiol.">
        <title>The Global Catalogue of Microorganisms (GCM) 10K type strain sequencing project: providing services to taxonomists for standard genome sequencing and annotation.</title>
        <authorList>
            <consortium name="The Broad Institute Genomics Platform"/>
            <consortium name="The Broad Institute Genome Sequencing Center for Infectious Disease"/>
            <person name="Wu L."/>
            <person name="Ma J."/>
        </authorList>
    </citation>
    <scope>NUCLEOTIDE SEQUENCE [LARGE SCALE GENOMIC DNA]</scope>
    <source>
        <strain evidence="5">KCTC 42585</strain>
    </source>
</reference>